<name>A0A4R1I9B9_PSEEN</name>
<proteinExistence type="predicted"/>
<evidence type="ECO:0000256" key="2">
    <source>
        <dbReference type="SAM" id="Phobius"/>
    </source>
</evidence>
<feature type="transmembrane region" description="Helical" evidence="2">
    <location>
        <begin position="371"/>
        <end position="393"/>
    </location>
</feature>
<dbReference type="AlphaFoldDB" id="A0A4R1I9B9"/>
<keyword evidence="2" id="KW-0472">Membrane</keyword>
<keyword evidence="2" id="KW-0812">Transmembrane</keyword>
<organism evidence="3 4">
    <name type="scientific">Pseudonocardia endophytica</name>
    <dbReference type="NCBI Taxonomy" id="401976"/>
    <lineage>
        <taxon>Bacteria</taxon>
        <taxon>Bacillati</taxon>
        <taxon>Actinomycetota</taxon>
        <taxon>Actinomycetes</taxon>
        <taxon>Pseudonocardiales</taxon>
        <taxon>Pseudonocardiaceae</taxon>
        <taxon>Pseudonocardia</taxon>
    </lineage>
</organism>
<evidence type="ECO:0000256" key="1">
    <source>
        <dbReference type="SAM" id="MobiDB-lite"/>
    </source>
</evidence>
<sequence length="424" mass="44492">MIHRSPRSTAEALVRSGRALRRVSPRNTSVTSVTGRLASGAGVLFLALVALLGIAPVASAQAQGTSSDIAAVMDRSPDLAGATLSVQATEMGSQFVLDNPTPTEITVMSTAGDPLFRIGPGGVLANFRSPDWYRSKAVAEEVQIPPRAADRGTPVWVKVSLDPSWGWFDPRLRDATLTDDQKASMDPLDPFGAWSVPVTVGDRPGTADGHFEYRPPMGSFVPTLSETQPADGVSLTALPGNPTPGIGVNNQGAGEIVVLGEAGEPFLKVTQQGAEANEQSPTWLAQQGGAEAAGPKGDPAAPPQWRSLGQSPQVSFTVPWADSDLSPADLYAMSGSQDVQNWTISMIVDGQRFDVPGVTTFNPADRGGISIWWWIGGAVVLLAVVIVGTRWILRRRRTSSGSGGNDAGTSVPRGSHRAKADVTS</sequence>
<dbReference type="Proteomes" id="UP000295560">
    <property type="component" value="Unassembled WGS sequence"/>
</dbReference>
<keyword evidence="2" id="KW-1133">Transmembrane helix</keyword>
<comment type="caution">
    <text evidence="3">The sequence shown here is derived from an EMBL/GenBank/DDBJ whole genome shotgun (WGS) entry which is preliminary data.</text>
</comment>
<reference evidence="3 4" key="1">
    <citation type="submission" date="2019-03" db="EMBL/GenBank/DDBJ databases">
        <title>Sequencing the genomes of 1000 actinobacteria strains.</title>
        <authorList>
            <person name="Klenk H.-P."/>
        </authorList>
    </citation>
    <scope>NUCLEOTIDE SEQUENCE [LARGE SCALE GENOMIC DNA]</scope>
    <source>
        <strain evidence="3 4">DSM 44969</strain>
    </source>
</reference>
<protein>
    <submittedName>
        <fullName evidence="3">Uncharacterized protein</fullName>
    </submittedName>
</protein>
<gene>
    <name evidence="3" type="ORF">EV378_2667</name>
</gene>
<accession>A0A4R1I9B9</accession>
<keyword evidence="4" id="KW-1185">Reference proteome</keyword>
<feature type="compositionally biased region" description="Low complexity" evidence="1">
    <location>
        <begin position="288"/>
        <end position="299"/>
    </location>
</feature>
<evidence type="ECO:0000313" key="3">
    <source>
        <dbReference type="EMBL" id="TCK26822.1"/>
    </source>
</evidence>
<feature type="region of interest" description="Disordered" evidence="1">
    <location>
        <begin position="397"/>
        <end position="424"/>
    </location>
</feature>
<evidence type="ECO:0000313" key="4">
    <source>
        <dbReference type="Proteomes" id="UP000295560"/>
    </source>
</evidence>
<feature type="region of interest" description="Disordered" evidence="1">
    <location>
        <begin position="285"/>
        <end position="310"/>
    </location>
</feature>
<dbReference type="EMBL" id="SMFZ01000001">
    <property type="protein sequence ID" value="TCK26822.1"/>
    <property type="molecule type" value="Genomic_DNA"/>
</dbReference>